<dbReference type="EMBL" id="JAAKZV010000005">
    <property type="protein sequence ID" value="NGN62785.1"/>
    <property type="molecule type" value="Genomic_DNA"/>
</dbReference>
<organism evidence="1 2">
    <name type="scientific">Streptomyces coryli</name>
    <dbReference type="NCBI Taxonomy" id="1128680"/>
    <lineage>
        <taxon>Bacteria</taxon>
        <taxon>Bacillati</taxon>
        <taxon>Actinomycetota</taxon>
        <taxon>Actinomycetes</taxon>
        <taxon>Kitasatosporales</taxon>
        <taxon>Streptomycetaceae</taxon>
        <taxon>Streptomyces</taxon>
    </lineage>
</organism>
<keyword evidence="2" id="KW-1185">Reference proteome</keyword>
<dbReference type="AlphaFoldDB" id="A0A6G4TS17"/>
<sequence>MSMARQLWRDLPPAVRYDVEQHTGLILKAVSASAGVNSGIATTLHTATEVYFAKGVPADHPQIRTQQREADINPHLPAACPRLLWHVQSGGWDLLIYDHLDGRHADYRPGSPDLSLVAQAIDELQQTPCPEKTGKRAEQRWASYLTPAEAGQLAGDSLLHTDLAPHNVLITDQAHLIDWAWPTRGAAWIDPAVLILRLMEAGHTAAEADAWCHRFPSWAGAPHAAVAAFAKANAHLWDEIARNAPVTWMKNMAHHADEWATYQHQNG</sequence>
<dbReference type="InterPro" id="IPR008266">
    <property type="entry name" value="Tyr_kinase_AS"/>
</dbReference>
<dbReference type="GO" id="GO:0004672">
    <property type="term" value="F:protein kinase activity"/>
    <property type="evidence" value="ECO:0007669"/>
    <property type="project" value="InterPro"/>
</dbReference>
<accession>A0A6G4TS17</accession>
<dbReference type="Proteomes" id="UP000481583">
    <property type="component" value="Unassembled WGS sequence"/>
</dbReference>
<comment type="caution">
    <text evidence="1">The sequence shown here is derived from an EMBL/GenBank/DDBJ whole genome shotgun (WGS) entry which is preliminary data.</text>
</comment>
<dbReference type="PROSITE" id="PS00109">
    <property type="entry name" value="PROTEIN_KINASE_TYR"/>
    <property type="match status" value="1"/>
</dbReference>
<protein>
    <submittedName>
        <fullName evidence="1">Aminoglycoside phosphotransferase</fullName>
    </submittedName>
</protein>
<proteinExistence type="predicted"/>
<keyword evidence="1" id="KW-0808">Transferase</keyword>
<gene>
    <name evidence="1" type="ORF">G5C51_02565</name>
</gene>
<dbReference type="SUPFAM" id="SSF56112">
    <property type="entry name" value="Protein kinase-like (PK-like)"/>
    <property type="match status" value="1"/>
</dbReference>
<dbReference type="InterPro" id="IPR011009">
    <property type="entry name" value="Kinase-like_dom_sf"/>
</dbReference>
<evidence type="ECO:0000313" key="2">
    <source>
        <dbReference type="Proteomes" id="UP000481583"/>
    </source>
</evidence>
<evidence type="ECO:0000313" key="1">
    <source>
        <dbReference type="EMBL" id="NGN62785.1"/>
    </source>
</evidence>
<name>A0A6G4TS17_9ACTN</name>
<reference evidence="1 2" key="1">
    <citation type="submission" date="2020-02" db="EMBL/GenBank/DDBJ databases">
        <title>Whole-genome analyses of novel actinobacteria.</title>
        <authorList>
            <person name="Sahin N."/>
        </authorList>
    </citation>
    <scope>NUCLEOTIDE SEQUENCE [LARGE SCALE GENOMIC DNA]</scope>
    <source>
        <strain evidence="1 2">A7024</strain>
    </source>
</reference>